<dbReference type="PANTHER" id="PTHR33392">
    <property type="entry name" value="POLYISOPRENYL-TEICHOIC ACID--PEPTIDOGLYCAN TEICHOIC ACID TRANSFERASE TAGU"/>
    <property type="match status" value="1"/>
</dbReference>
<reference evidence="5 6" key="1">
    <citation type="submission" date="2011-06" db="EMBL/GenBank/DDBJ databases">
        <title>The Genome Sequence of Collinsella tanakaei YIT 12063.</title>
        <authorList>
            <consortium name="The Broad Institute Genome Sequencing Platform"/>
            <person name="Earl A."/>
            <person name="Ward D."/>
            <person name="Feldgarden M."/>
            <person name="Gevers D."/>
            <person name="Morotomi M."/>
            <person name="Young S.K."/>
            <person name="Zeng Q."/>
            <person name="Gargeya S."/>
            <person name="Fitzgerald M."/>
            <person name="Haas B."/>
            <person name="Abouelleil A."/>
            <person name="Alvarado L."/>
            <person name="Arachchi H.M."/>
            <person name="Berlin A."/>
            <person name="Brown A."/>
            <person name="Chapman S.B."/>
            <person name="Chen Z."/>
            <person name="Dunbar C."/>
            <person name="Freedman E."/>
            <person name="Gearin G."/>
            <person name="Gellesch M."/>
            <person name="Goldberg J."/>
            <person name="Griggs A."/>
            <person name="Gujja S."/>
            <person name="Heiman D."/>
            <person name="Howarth C."/>
            <person name="Larson L."/>
            <person name="Lui A."/>
            <person name="MacDonald P.J.P."/>
            <person name="Mehta T."/>
            <person name="Montmayeur A."/>
            <person name="Murphy C."/>
            <person name="Neiman D."/>
            <person name="Pearson M."/>
            <person name="Priest M."/>
            <person name="Roberts A."/>
            <person name="Saif S."/>
            <person name="Shea T."/>
            <person name="Shenoy N."/>
            <person name="Sisk P."/>
            <person name="Stolte C."/>
            <person name="Sykes S."/>
            <person name="Wortman J."/>
            <person name="Nusbaum C."/>
            <person name="Birren B."/>
        </authorList>
    </citation>
    <scope>NUCLEOTIDE SEQUENCE [LARGE SCALE GENOMIC DNA]</scope>
    <source>
        <strain evidence="5 6">YIT 12063</strain>
    </source>
</reference>
<dbReference type="OrthoDB" id="3172933at2"/>
<evidence type="ECO:0000313" key="6">
    <source>
        <dbReference type="Proteomes" id="UP000004830"/>
    </source>
</evidence>
<feature type="region of interest" description="Disordered" evidence="2">
    <location>
        <begin position="1"/>
        <end position="83"/>
    </location>
</feature>
<sequence length="416" mass="44376">MDDEKMTGRHFSGSSSASEGTAPAGKRFAHAAAPELEVGSAAPEPAPPLEPEADVQVATGSAGKVVEGSSSTPAAEDGTKAPAKRSKRRIALRVLLGVVIVLAVAVAAGAIYINQSIARGRKAFEDSMSQAIEEKGKTVEYNGKTYALNEHMVSVAFIGFDNRTTNSASGNDVAGQSDTIMVVALNTDTGKATGIVIPRDSMVDVDTYISGNYNGTHSMQICLQYSYGSTSEESSELVARCASRVLYGMPIDYYFTLNVEGVGPLNDAVGGVTLVPVQSVPSVGISEGMETTLYGKTAERYVQFRDTSTLTSSLDRQRRQVSYLKAFTGKVLQNATGDPAALLSLYQTAQDYTWTNLGFDQFSYLASTMLAKGMTSFDVVTLDGEMGEGETYAEFHLNQDAVYQTVLDTYYTPVDE</sequence>
<comment type="similarity">
    <text evidence="1">Belongs to the LytR/CpsA/Psr (LCP) family.</text>
</comment>
<dbReference type="PANTHER" id="PTHR33392:SF6">
    <property type="entry name" value="POLYISOPRENYL-TEICHOIC ACID--PEPTIDOGLYCAN TEICHOIC ACID TRANSFERASE TAGU"/>
    <property type="match status" value="1"/>
</dbReference>
<dbReference type="Pfam" id="PF03816">
    <property type="entry name" value="LytR_cpsA_psr"/>
    <property type="match status" value="1"/>
</dbReference>
<dbReference type="GeneID" id="62757896"/>
<accession>G1WFI7</accession>
<dbReference type="RefSeq" id="WP_009140137.1">
    <property type="nucleotide sequence ID" value="NZ_JH126467.1"/>
</dbReference>
<dbReference type="AlphaFoldDB" id="G1WFI7"/>
<dbReference type="InterPro" id="IPR004474">
    <property type="entry name" value="LytR_CpsA_psr"/>
</dbReference>
<dbReference type="InterPro" id="IPR050922">
    <property type="entry name" value="LytR/CpsA/Psr_CW_biosynth"/>
</dbReference>
<feature type="domain" description="Cell envelope-related transcriptional attenuator" evidence="4">
    <location>
        <begin position="177"/>
        <end position="331"/>
    </location>
</feature>
<evidence type="ECO:0000259" key="4">
    <source>
        <dbReference type="Pfam" id="PF03816"/>
    </source>
</evidence>
<keyword evidence="3" id="KW-0812">Transmembrane</keyword>
<dbReference type="EMBL" id="ADLS01000001">
    <property type="protein sequence ID" value="EGX71935.1"/>
    <property type="molecule type" value="Genomic_DNA"/>
</dbReference>
<dbReference type="Gene3D" id="3.40.630.190">
    <property type="entry name" value="LCP protein"/>
    <property type="match status" value="1"/>
</dbReference>
<keyword evidence="6" id="KW-1185">Reference proteome</keyword>
<dbReference type="PATRIC" id="fig|742742.3.peg.100"/>
<dbReference type="Proteomes" id="UP000004830">
    <property type="component" value="Unassembled WGS sequence"/>
</dbReference>
<evidence type="ECO:0000256" key="1">
    <source>
        <dbReference type="ARBA" id="ARBA00006068"/>
    </source>
</evidence>
<evidence type="ECO:0000313" key="5">
    <source>
        <dbReference type="EMBL" id="EGX71935.1"/>
    </source>
</evidence>
<proteinExistence type="inferred from homology"/>
<evidence type="ECO:0000256" key="2">
    <source>
        <dbReference type="SAM" id="MobiDB-lite"/>
    </source>
</evidence>
<keyword evidence="3" id="KW-0472">Membrane</keyword>
<feature type="transmembrane region" description="Helical" evidence="3">
    <location>
        <begin position="90"/>
        <end position="113"/>
    </location>
</feature>
<comment type="caution">
    <text evidence="5">The sequence shown here is derived from an EMBL/GenBank/DDBJ whole genome shotgun (WGS) entry which is preliminary data.</text>
</comment>
<dbReference type="eggNOG" id="COG1316">
    <property type="taxonomic scope" value="Bacteria"/>
</dbReference>
<dbReference type="STRING" id="742742.HMPREF9452_00100"/>
<gene>
    <name evidence="5" type="ORF">HMPREF9452_00100</name>
</gene>
<dbReference type="HOGENOM" id="CLU_050688_1_0_11"/>
<name>G1WFI7_9ACTN</name>
<evidence type="ECO:0000256" key="3">
    <source>
        <dbReference type="SAM" id="Phobius"/>
    </source>
</evidence>
<organism evidence="5 6">
    <name type="scientific">Collinsella tanakaei YIT 12063</name>
    <dbReference type="NCBI Taxonomy" id="742742"/>
    <lineage>
        <taxon>Bacteria</taxon>
        <taxon>Bacillati</taxon>
        <taxon>Actinomycetota</taxon>
        <taxon>Coriobacteriia</taxon>
        <taxon>Coriobacteriales</taxon>
        <taxon>Coriobacteriaceae</taxon>
        <taxon>Collinsella</taxon>
    </lineage>
</organism>
<keyword evidence="3" id="KW-1133">Transmembrane helix</keyword>
<protein>
    <recommendedName>
        <fullName evidence="4">Cell envelope-related transcriptional attenuator domain-containing protein</fullName>
    </recommendedName>
</protein>